<organism evidence="12 13">
    <name type="scientific">Granulicella sibirica</name>
    <dbReference type="NCBI Taxonomy" id="2479048"/>
    <lineage>
        <taxon>Bacteria</taxon>
        <taxon>Pseudomonadati</taxon>
        <taxon>Acidobacteriota</taxon>
        <taxon>Terriglobia</taxon>
        <taxon>Terriglobales</taxon>
        <taxon>Acidobacteriaceae</taxon>
        <taxon>Granulicella</taxon>
    </lineage>
</organism>
<evidence type="ECO:0000313" key="12">
    <source>
        <dbReference type="EMBL" id="RXH56260.1"/>
    </source>
</evidence>
<evidence type="ECO:0000256" key="10">
    <source>
        <dbReference type="SAM" id="Phobius"/>
    </source>
</evidence>
<dbReference type="GO" id="GO:0015386">
    <property type="term" value="F:potassium:proton antiporter activity"/>
    <property type="evidence" value="ECO:0007669"/>
    <property type="project" value="TreeGrafter"/>
</dbReference>
<evidence type="ECO:0000259" key="11">
    <source>
        <dbReference type="Pfam" id="PF00999"/>
    </source>
</evidence>
<dbReference type="GO" id="GO:0005886">
    <property type="term" value="C:plasma membrane"/>
    <property type="evidence" value="ECO:0007669"/>
    <property type="project" value="UniProtKB-SubCell"/>
</dbReference>
<dbReference type="AlphaFoldDB" id="A0A4Q0T1L7"/>
<proteinExistence type="predicted"/>
<dbReference type="GO" id="GO:0051453">
    <property type="term" value="P:regulation of intracellular pH"/>
    <property type="evidence" value="ECO:0007669"/>
    <property type="project" value="TreeGrafter"/>
</dbReference>
<dbReference type="GO" id="GO:0098719">
    <property type="term" value="P:sodium ion import across plasma membrane"/>
    <property type="evidence" value="ECO:0007669"/>
    <property type="project" value="TreeGrafter"/>
</dbReference>
<feature type="transmembrane region" description="Helical" evidence="10">
    <location>
        <begin position="343"/>
        <end position="363"/>
    </location>
</feature>
<keyword evidence="13" id="KW-1185">Reference proteome</keyword>
<dbReference type="Pfam" id="PF00999">
    <property type="entry name" value="Na_H_Exchanger"/>
    <property type="match status" value="1"/>
</dbReference>
<keyword evidence="8 10" id="KW-0472">Membrane</keyword>
<reference evidence="13" key="2">
    <citation type="submission" date="2019-02" db="EMBL/GenBank/DDBJ databases">
        <title>Granulicella sibirica sp. nov., a psychrotolerant acidobacterium isolated from an organic soil layer in forested tundra, West Siberia.</title>
        <authorList>
            <person name="Oshkin I.Y."/>
            <person name="Kulichevskaya I.S."/>
            <person name="Rijpstra W.I.C."/>
            <person name="Sinninghe Damste J.S."/>
            <person name="Rakitin A.L."/>
            <person name="Ravin N.V."/>
            <person name="Dedysh S.N."/>
        </authorList>
    </citation>
    <scope>NUCLEOTIDE SEQUENCE [LARGE SCALE GENOMIC DNA]</scope>
    <source>
        <strain evidence="13">AF10</strain>
    </source>
</reference>
<keyword evidence="2" id="KW-0813">Transport</keyword>
<comment type="caution">
    <text evidence="12">The sequence shown here is derived from an EMBL/GenBank/DDBJ whole genome shotgun (WGS) entry which is preliminary data.</text>
</comment>
<evidence type="ECO:0000256" key="3">
    <source>
        <dbReference type="ARBA" id="ARBA00022475"/>
    </source>
</evidence>
<comment type="subcellular location">
    <subcellularLocation>
        <location evidence="1">Cell membrane</location>
        <topology evidence="1">Multi-pass membrane protein</topology>
    </subcellularLocation>
</comment>
<dbReference type="Gene3D" id="6.10.140.1330">
    <property type="match status" value="1"/>
</dbReference>
<evidence type="ECO:0000256" key="6">
    <source>
        <dbReference type="ARBA" id="ARBA00023053"/>
    </source>
</evidence>
<feature type="transmembrane region" description="Helical" evidence="10">
    <location>
        <begin position="302"/>
        <end position="322"/>
    </location>
</feature>
<feature type="transmembrane region" description="Helical" evidence="10">
    <location>
        <begin position="108"/>
        <end position="130"/>
    </location>
</feature>
<feature type="transmembrane region" description="Helical" evidence="10">
    <location>
        <begin position="221"/>
        <end position="241"/>
    </location>
</feature>
<feature type="transmembrane region" description="Helical" evidence="10">
    <location>
        <begin position="150"/>
        <end position="168"/>
    </location>
</feature>
<evidence type="ECO:0000313" key="13">
    <source>
        <dbReference type="Proteomes" id="UP000289437"/>
    </source>
</evidence>
<feature type="transmembrane region" description="Helical" evidence="10">
    <location>
        <begin position="180"/>
        <end position="201"/>
    </location>
</feature>
<name>A0A4Q0T1L7_9BACT</name>
<dbReference type="PANTHER" id="PTHR10110:SF86">
    <property type="entry name" value="SODIUM_HYDROGEN EXCHANGER 7"/>
    <property type="match status" value="1"/>
</dbReference>
<evidence type="ECO:0000256" key="2">
    <source>
        <dbReference type="ARBA" id="ARBA00022448"/>
    </source>
</evidence>
<dbReference type="InterPro" id="IPR018422">
    <property type="entry name" value="Cation/H_exchanger_CPA1"/>
</dbReference>
<keyword evidence="6" id="KW-0915">Sodium</keyword>
<dbReference type="OrthoDB" id="9809206at2"/>
<dbReference type="InterPro" id="IPR006153">
    <property type="entry name" value="Cation/H_exchanger_TM"/>
</dbReference>
<evidence type="ECO:0000256" key="1">
    <source>
        <dbReference type="ARBA" id="ARBA00004651"/>
    </source>
</evidence>
<feature type="transmembrane region" description="Helical" evidence="10">
    <location>
        <begin position="262"/>
        <end position="282"/>
    </location>
</feature>
<evidence type="ECO:0000256" key="8">
    <source>
        <dbReference type="ARBA" id="ARBA00023136"/>
    </source>
</evidence>
<evidence type="ECO:0000256" key="5">
    <source>
        <dbReference type="ARBA" id="ARBA00022989"/>
    </source>
</evidence>
<dbReference type="Proteomes" id="UP000289437">
    <property type="component" value="Unassembled WGS sequence"/>
</dbReference>
<dbReference type="GO" id="GO:0015385">
    <property type="term" value="F:sodium:proton antiporter activity"/>
    <property type="evidence" value="ECO:0007669"/>
    <property type="project" value="InterPro"/>
</dbReference>
<keyword evidence="5 10" id="KW-1133">Transmembrane helix</keyword>
<keyword evidence="9" id="KW-0739">Sodium transport</keyword>
<sequence>MTFFESLLTLLLVAVGLLQISRRLSLPYPAMLAAAGVAVAFVPGAPDIPIDPGTALALFVAPALLDAAFDFPPGAARRFWVPLVTFAVVAVFVTCAAVALLGHMLLGLPIAAAVALGAMVAPPDAAAATAVLNSTSIPQSTDAILKGESLFNDATALLLFNASLAVVAHGHLTGPIAIRLGLAAPGGVLFGIVAALLMRRIHPFVRDSLGGTLLQFCGTYLIWIAADHLGLSAVLSLVAYAMTLARTSEIIHNYTRMRVHSYAVWSSVVFALNVFAFLLMGMQVRTIVRQMQREHLYQALRFSAVVVLVVIVIRLVIVLTFNRVVSWRARAKGQKEPASLNQGILVGWSGIRGFVTLATAFALPSSFPHRDTVVLTAFSVVLVTLVVQGLTLAPLIRWLGLDQTDASERELQSARAALATVAIATLSHRSSPEAEQLRFVYSLDRDSAAGEAVSCRFEDYRKTGLIAIRAERKELERMRTRDQLGANLYLKLQEELDWRELTLLPEDHRQIEES</sequence>
<keyword evidence="7" id="KW-0406">Ion transport</keyword>
<feature type="transmembrane region" description="Helical" evidence="10">
    <location>
        <begin position="79"/>
        <end position="101"/>
    </location>
</feature>
<gene>
    <name evidence="12" type="ORF">GRAN_3117</name>
</gene>
<evidence type="ECO:0000256" key="9">
    <source>
        <dbReference type="ARBA" id="ARBA00023201"/>
    </source>
</evidence>
<accession>A0A4Q0T1L7</accession>
<keyword evidence="4 10" id="KW-0812">Transmembrane</keyword>
<feature type="domain" description="Cation/H+ exchanger transmembrane" evidence="11">
    <location>
        <begin position="11"/>
        <end position="398"/>
    </location>
</feature>
<evidence type="ECO:0000256" key="4">
    <source>
        <dbReference type="ARBA" id="ARBA00022692"/>
    </source>
</evidence>
<keyword evidence="3" id="KW-1003">Cell membrane</keyword>
<evidence type="ECO:0000256" key="7">
    <source>
        <dbReference type="ARBA" id="ARBA00023065"/>
    </source>
</evidence>
<feature type="transmembrane region" description="Helical" evidence="10">
    <location>
        <begin position="375"/>
        <end position="399"/>
    </location>
</feature>
<protein>
    <submittedName>
        <fullName evidence="12">Na+/H+ antiporter</fullName>
    </submittedName>
</protein>
<dbReference type="EMBL" id="RDSM01000002">
    <property type="protein sequence ID" value="RXH56260.1"/>
    <property type="molecule type" value="Genomic_DNA"/>
</dbReference>
<reference evidence="12 13" key="1">
    <citation type="submission" date="2018-11" db="EMBL/GenBank/DDBJ databases">
        <authorList>
            <person name="Mardanov A.V."/>
            <person name="Ravin N.V."/>
            <person name="Dedysh S.N."/>
        </authorList>
    </citation>
    <scope>NUCLEOTIDE SEQUENCE [LARGE SCALE GENOMIC DNA]</scope>
    <source>
        <strain evidence="12 13">AF10</strain>
    </source>
</reference>
<dbReference type="PANTHER" id="PTHR10110">
    <property type="entry name" value="SODIUM/HYDROGEN EXCHANGER"/>
    <property type="match status" value="1"/>
</dbReference>
<dbReference type="RefSeq" id="WP_128913756.1">
    <property type="nucleotide sequence ID" value="NZ_RDSM01000002.1"/>
</dbReference>